<dbReference type="InterPro" id="IPR052897">
    <property type="entry name" value="Sec-Metab_Biosynth_Hydrolase"/>
</dbReference>
<dbReference type="Gene3D" id="3.40.50.1820">
    <property type="entry name" value="alpha/beta hydrolase"/>
    <property type="match status" value="1"/>
</dbReference>
<dbReference type="RefSeq" id="WP_184979057.1">
    <property type="nucleotide sequence ID" value="NZ_BAAALO010000111.1"/>
</dbReference>
<dbReference type="Pfam" id="PF12697">
    <property type="entry name" value="Abhydrolase_6"/>
    <property type="match status" value="1"/>
</dbReference>
<dbReference type="PANTHER" id="PTHR37017:SF11">
    <property type="entry name" value="ESTERASE_LIPASE_THIOESTERASE DOMAIN-CONTAINING PROTEIN"/>
    <property type="match status" value="1"/>
</dbReference>
<evidence type="ECO:0000313" key="3">
    <source>
        <dbReference type="EMBL" id="MBB6471911.1"/>
    </source>
</evidence>
<dbReference type="InterPro" id="IPR000073">
    <property type="entry name" value="AB_hydrolase_1"/>
</dbReference>
<dbReference type="EMBL" id="JACHIU010000001">
    <property type="protein sequence ID" value="MBB6471911.1"/>
    <property type="molecule type" value="Genomic_DNA"/>
</dbReference>
<accession>A0A7X0IB24</accession>
<reference evidence="3 4" key="1">
    <citation type="submission" date="2020-08" db="EMBL/GenBank/DDBJ databases">
        <title>Sequencing the genomes of 1000 actinobacteria strains.</title>
        <authorList>
            <person name="Klenk H.-P."/>
        </authorList>
    </citation>
    <scope>NUCLEOTIDE SEQUENCE [LARGE SCALE GENOMIC DNA]</scope>
    <source>
        <strain evidence="3 4">DSM 44936</strain>
    </source>
</reference>
<organism evidence="3 4">
    <name type="scientific">Sphaerisporangium rubeum</name>
    <dbReference type="NCBI Taxonomy" id="321317"/>
    <lineage>
        <taxon>Bacteria</taxon>
        <taxon>Bacillati</taxon>
        <taxon>Actinomycetota</taxon>
        <taxon>Actinomycetes</taxon>
        <taxon>Streptosporangiales</taxon>
        <taxon>Streptosporangiaceae</taxon>
        <taxon>Sphaerisporangium</taxon>
    </lineage>
</organism>
<gene>
    <name evidence="3" type="ORF">BJ992_001342</name>
</gene>
<comment type="caution">
    <text evidence="3">The sequence shown here is derived from an EMBL/GenBank/DDBJ whole genome shotgun (WGS) entry which is preliminary data.</text>
</comment>
<protein>
    <submittedName>
        <fullName evidence="3">Pimeloyl-ACP methyl ester carboxylesterase</fullName>
    </submittedName>
</protein>
<dbReference type="InterPro" id="IPR029058">
    <property type="entry name" value="AB_hydrolase_fold"/>
</dbReference>
<dbReference type="PANTHER" id="PTHR37017">
    <property type="entry name" value="AB HYDROLASE-1 DOMAIN-CONTAINING PROTEIN-RELATED"/>
    <property type="match status" value="1"/>
</dbReference>
<dbReference type="GO" id="GO:0003824">
    <property type="term" value="F:catalytic activity"/>
    <property type="evidence" value="ECO:0007669"/>
    <property type="project" value="UniProtKB-ARBA"/>
</dbReference>
<keyword evidence="1" id="KW-0732">Signal</keyword>
<dbReference type="SUPFAM" id="SSF53474">
    <property type="entry name" value="alpha/beta-Hydrolases"/>
    <property type="match status" value="1"/>
</dbReference>
<dbReference type="Proteomes" id="UP000555564">
    <property type="component" value="Unassembled WGS sequence"/>
</dbReference>
<name>A0A7X0IB24_9ACTN</name>
<evidence type="ECO:0000313" key="4">
    <source>
        <dbReference type="Proteomes" id="UP000555564"/>
    </source>
</evidence>
<feature type="domain" description="AB hydrolase-1" evidence="2">
    <location>
        <begin position="42"/>
        <end position="259"/>
    </location>
</feature>
<evidence type="ECO:0000259" key="2">
    <source>
        <dbReference type="Pfam" id="PF12697"/>
    </source>
</evidence>
<proteinExistence type="predicted"/>
<feature type="chain" id="PRO_5039190049" evidence="1">
    <location>
        <begin position="26"/>
        <end position="269"/>
    </location>
</feature>
<keyword evidence="4" id="KW-1185">Reference proteome</keyword>
<sequence>MTVHPRHRALSLLIAALTLVLGLTAAVAPASATRTPPAKPTIVLVHGVFADASGWNATITALQAAGFPVIAPANPLRDLTSDAEYISSVVDTITGPVILVGHSYGGAVITNAARGHANVKALVYVAAFAPDEGENILQIADSYPGGKLSSSLLTRPFPGGVDGYIDPAKFREVFAADLPASVTRLMAATQRPGSLGGLSMASGVPAWKTVPSWFVIPTADYAIPPAAQRFMAQRAGGKVTEVKGASHVVMQSRPDTVVKQILAACTATR</sequence>
<evidence type="ECO:0000256" key="1">
    <source>
        <dbReference type="SAM" id="SignalP"/>
    </source>
</evidence>
<feature type="signal peptide" evidence="1">
    <location>
        <begin position="1"/>
        <end position="25"/>
    </location>
</feature>
<dbReference type="AlphaFoldDB" id="A0A7X0IB24"/>